<feature type="region of interest" description="Disordered" evidence="1">
    <location>
        <begin position="132"/>
        <end position="152"/>
    </location>
</feature>
<evidence type="ECO:0008006" key="4">
    <source>
        <dbReference type="Google" id="ProtNLM"/>
    </source>
</evidence>
<dbReference type="EMBL" id="JBHYPX010000068">
    <property type="protein sequence ID" value="MFE1355811.1"/>
    <property type="molecule type" value="Genomic_DNA"/>
</dbReference>
<evidence type="ECO:0000256" key="1">
    <source>
        <dbReference type="SAM" id="MobiDB-lite"/>
    </source>
</evidence>
<comment type="caution">
    <text evidence="2">The sequence shown here is derived from an EMBL/GenBank/DDBJ whole genome shotgun (WGS) entry which is preliminary data.</text>
</comment>
<evidence type="ECO:0000313" key="3">
    <source>
        <dbReference type="Proteomes" id="UP001599542"/>
    </source>
</evidence>
<name>A0ABW6GSS2_9ACTN</name>
<keyword evidence="3" id="KW-1185">Reference proteome</keyword>
<protein>
    <recommendedName>
        <fullName evidence="4">SnoaL-like domain-containing protein</fullName>
    </recommendedName>
</protein>
<evidence type="ECO:0000313" key="2">
    <source>
        <dbReference type="EMBL" id="MFE1355811.1"/>
    </source>
</evidence>
<dbReference type="Proteomes" id="UP001599542">
    <property type="component" value="Unassembled WGS sequence"/>
</dbReference>
<organism evidence="2 3">
    <name type="scientific">Kitasatospora phosalacinea</name>
    <dbReference type="NCBI Taxonomy" id="2065"/>
    <lineage>
        <taxon>Bacteria</taxon>
        <taxon>Bacillati</taxon>
        <taxon>Actinomycetota</taxon>
        <taxon>Actinomycetes</taxon>
        <taxon>Kitasatosporales</taxon>
        <taxon>Streptomycetaceae</taxon>
        <taxon>Kitasatospora</taxon>
    </lineage>
</organism>
<gene>
    <name evidence="2" type="ORF">ACFW6T_27925</name>
</gene>
<reference evidence="2 3" key="1">
    <citation type="submission" date="2024-09" db="EMBL/GenBank/DDBJ databases">
        <title>The Natural Products Discovery Center: Release of the First 8490 Sequenced Strains for Exploring Actinobacteria Biosynthetic Diversity.</title>
        <authorList>
            <person name="Kalkreuter E."/>
            <person name="Kautsar S.A."/>
            <person name="Yang D."/>
            <person name="Bader C.D."/>
            <person name="Teijaro C.N."/>
            <person name="Fluegel L."/>
            <person name="Davis C.M."/>
            <person name="Simpson J.R."/>
            <person name="Lauterbach L."/>
            <person name="Steele A.D."/>
            <person name="Gui C."/>
            <person name="Meng S."/>
            <person name="Li G."/>
            <person name="Viehrig K."/>
            <person name="Ye F."/>
            <person name="Su P."/>
            <person name="Kiefer A.F."/>
            <person name="Nichols A."/>
            <person name="Cepeda A.J."/>
            <person name="Yan W."/>
            <person name="Fan B."/>
            <person name="Jiang Y."/>
            <person name="Adhikari A."/>
            <person name="Zheng C.-J."/>
            <person name="Schuster L."/>
            <person name="Cowan T.M."/>
            <person name="Smanski M.J."/>
            <person name="Chevrette M.G."/>
            <person name="De Carvalho L.P.S."/>
            <person name="Shen B."/>
        </authorList>
    </citation>
    <scope>NUCLEOTIDE SEQUENCE [LARGE SCALE GENOMIC DNA]</scope>
    <source>
        <strain evidence="2 3">NPDC058753</strain>
    </source>
</reference>
<sequence>MGTAVHAWDGMSDAAKELLFAALDYAVENAEISEDGFVPFAMHDGADGTRGLTRFVAEGQAEGVQAGREALATVPEGTRAVALAWDGYVTYEDRRTEAVFVEAQEVGAAAGVLFLQRYLRVDGKVETLGNPLLHGETDPLVRATGDSSGGER</sequence>
<proteinExistence type="predicted"/>
<dbReference type="RefSeq" id="WP_380320932.1">
    <property type="nucleotide sequence ID" value="NZ_JBHYPW010000013.1"/>
</dbReference>
<accession>A0ABW6GSS2</accession>